<dbReference type="OrthoDB" id="5862243at2759"/>
<gene>
    <name evidence="2" type="ORF">TCLT_LOCUS5966</name>
</gene>
<name>A0A0N5CZP6_THECL</name>
<evidence type="ECO:0000313" key="2">
    <source>
        <dbReference type="EMBL" id="VDN03275.1"/>
    </source>
</evidence>
<feature type="compositionally biased region" description="Polar residues" evidence="1">
    <location>
        <begin position="229"/>
        <end position="240"/>
    </location>
</feature>
<feature type="region of interest" description="Disordered" evidence="1">
    <location>
        <begin position="168"/>
        <end position="253"/>
    </location>
</feature>
<feature type="compositionally biased region" description="Polar residues" evidence="1">
    <location>
        <begin position="198"/>
        <end position="207"/>
    </location>
</feature>
<proteinExistence type="predicted"/>
<dbReference type="Proteomes" id="UP000276776">
    <property type="component" value="Unassembled WGS sequence"/>
</dbReference>
<evidence type="ECO:0000313" key="4">
    <source>
        <dbReference type="WBParaSite" id="TCLT_0000597701-mRNA-1"/>
    </source>
</evidence>
<organism evidence="4">
    <name type="scientific">Thelazia callipaeda</name>
    <name type="common">Oriental eyeworm</name>
    <name type="synonym">Parasitic nematode</name>
    <dbReference type="NCBI Taxonomy" id="103827"/>
    <lineage>
        <taxon>Eukaryota</taxon>
        <taxon>Metazoa</taxon>
        <taxon>Ecdysozoa</taxon>
        <taxon>Nematoda</taxon>
        <taxon>Chromadorea</taxon>
        <taxon>Rhabditida</taxon>
        <taxon>Spirurina</taxon>
        <taxon>Spiruromorpha</taxon>
        <taxon>Thelazioidea</taxon>
        <taxon>Thelaziidae</taxon>
        <taxon>Thelazia</taxon>
    </lineage>
</organism>
<evidence type="ECO:0000313" key="3">
    <source>
        <dbReference type="Proteomes" id="UP000276776"/>
    </source>
</evidence>
<dbReference type="WBParaSite" id="TCLT_0000597701-mRNA-1">
    <property type="protein sequence ID" value="TCLT_0000597701-mRNA-1"/>
    <property type="gene ID" value="TCLT_0000597701"/>
</dbReference>
<reference evidence="2 3" key="2">
    <citation type="submission" date="2018-11" db="EMBL/GenBank/DDBJ databases">
        <authorList>
            <consortium name="Pathogen Informatics"/>
        </authorList>
    </citation>
    <scope>NUCLEOTIDE SEQUENCE [LARGE SCALE GENOMIC DNA]</scope>
</reference>
<keyword evidence="3" id="KW-1185">Reference proteome</keyword>
<dbReference type="AlphaFoldDB" id="A0A0N5CZP6"/>
<feature type="compositionally biased region" description="Basic residues" evidence="1">
    <location>
        <begin position="242"/>
        <end position="253"/>
    </location>
</feature>
<accession>A0A0N5CZP6</accession>
<reference evidence="4" key="1">
    <citation type="submission" date="2017-02" db="UniProtKB">
        <authorList>
            <consortium name="WormBaseParasite"/>
        </authorList>
    </citation>
    <scope>IDENTIFICATION</scope>
</reference>
<protein>
    <submittedName>
        <fullName evidence="2 4">Uncharacterized protein</fullName>
    </submittedName>
</protein>
<sequence length="253" mass="27336">MLDCHSYIKVLSGKVAINAAPVDVNLPRVTKLFSWIPVMQRMRYFLPTPEEAGHQLPAAIPVQPAAHHVFSTPEVVGESVAVAPGHGALIAQQSYPAVETGTGYQVAVAEPASPPMALSLPVGGTLTGTFKSDTTYSAANHDSTPIYGGKQYSNEVIKRRVIKMAVAPSNATEPEENIYGSRRSESMETEESGDERGSSQPANQSKNAGYMQRDEPESEVPFEALGLEQGSSYSMQLDTSRSGHRLRRVILHE</sequence>
<evidence type="ECO:0000256" key="1">
    <source>
        <dbReference type="SAM" id="MobiDB-lite"/>
    </source>
</evidence>
<dbReference type="EMBL" id="UYYF01004377">
    <property type="protein sequence ID" value="VDN03275.1"/>
    <property type="molecule type" value="Genomic_DNA"/>
</dbReference>